<feature type="domain" description="Reverse transcriptase Ty1/copia-type" evidence="1">
    <location>
        <begin position="173"/>
        <end position="238"/>
    </location>
</feature>
<dbReference type="InterPro" id="IPR013103">
    <property type="entry name" value="RVT_2"/>
</dbReference>
<accession>A0A3Q7II44</accession>
<dbReference type="SUPFAM" id="SSF56672">
    <property type="entry name" value="DNA/RNA polymerases"/>
    <property type="match status" value="1"/>
</dbReference>
<reference evidence="2" key="2">
    <citation type="submission" date="2019-01" db="UniProtKB">
        <authorList>
            <consortium name="EnsemblPlants"/>
        </authorList>
    </citation>
    <scope>IDENTIFICATION</scope>
    <source>
        <strain evidence="2">cv. Heinz 1706</strain>
    </source>
</reference>
<dbReference type="InParanoid" id="A0A3Q7II44"/>
<dbReference type="AlphaFoldDB" id="A0A3Q7II44"/>
<reference evidence="2" key="1">
    <citation type="journal article" date="2012" name="Nature">
        <title>The tomato genome sequence provides insights into fleshy fruit evolution.</title>
        <authorList>
            <consortium name="Tomato Genome Consortium"/>
        </authorList>
    </citation>
    <scope>NUCLEOTIDE SEQUENCE [LARGE SCALE GENOMIC DNA]</scope>
    <source>
        <strain evidence="2">cv. Heinz 1706</strain>
    </source>
</reference>
<dbReference type="STRING" id="4081.A0A3Q7II44"/>
<sequence>MDQYNQILRLLNKPQLNETYANANMTGILAMSFSLIHTHPTDSQWIVDSGSTNHMVNDNSFFNTGLTVTRIGKIQIPTGESAMITHSGKYADDTVLMSIFHPTKIAEEFPVARLGGCDIALLIDSIGTETVVEAARFIDPVGQLPVRRTSTRVSRPPIWQKISSQNHVPTSSKRLMDNAKQVLKSNFKIKDLGDLKYFLGIEFARNSEGKLMHQRKYAMELISDSGMSGSKPCDTPVEVNQKLTTSEFDDHFKLDNGNVLLDPGEYQRLVGRLLYLTITMPYIAFAVQSLTQFMHAPKSSHMEAALRVVRYVKQAPGFGILMFAKPTNTLQGFCDADWGSCINSRRFITGYMIMFGN</sequence>
<dbReference type="PANTHER" id="PTHR11439:SF478">
    <property type="entry name" value="REVERSE TRANSCRIPTASE TY1_COPIA-TYPE DOMAIN-CONTAINING PROTEIN"/>
    <property type="match status" value="1"/>
</dbReference>
<organism evidence="2">
    <name type="scientific">Solanum lycopersicum</name>
    <name type="common">Tomato</name>
    <name type="synonym">Lycopersicon esculentum</name>
    <dbReference type="NCBI Taxonomy" id="4081"/>
    <lineage>
        <taxon>Eukaryota</taxon>
        <taxon>Viridiplantae</taxon>
        <taxon>Streptophyta</taxon>
        <taxon>Embryophyta</taxon>
        <taxon>Tracheophyta</taxon>
        <taxon>Spermatophyta</taxon>
        <taxon>Magnoliopsida</taxon>
        <taxon>eudicotyledons</taxon>
        <taxon>Gunneridae</taxon>
        <taxon>Pentapetalae</taxon>
        <taxon>asterids</taxon>
        <taxon>lamiids</taxon>
        <taxon>Solanales</taxon>
        <taxon>Solanaceae</taxon>
        <taxon>Solanoideae</taxon>
        <taxon>Solaneae</taxon>
        <taxon>Solanum</taxon>
        <taxon>Solanum subgen. Lycopersicon</taxon>
    </lineage>
</organism>
<evidence type="ECO:0000313" key="2">
    <source>
        <dbReference type="EnsemblPlants" id="Solyc10g074463.1.1"/>
    </source>
</evidence>
<protein>
    <recommendedName>
        <fullName evidence="1">Reverse transcriptase Ty1/copia-type domain-containing protein</fullName>
    </recommendedName>
</protein>
<dbReference type="Proteomes" id="UP000004994">
    <property type="component" value="Chromosome 10"/>
</dbReference>
<proteinExistence type="predicted"/>
<evidence type="ECO:0000259" key="1">
    <source>
        <dbReference type="Pfam" id="PF07727"/>
    </source>
</evidence>
<evidence type="ECO:0000313" key="3">
    <source>
        <dbReference type="Proteomes" id="UP000004994"/>
    </source>
</evidence>
<dbReference type="EnsemblPlants" id="Solyc10g074463.1.1">
    <property type="protein sequence ID" value="Solyc10g074463.1.1"/>
    <property type="gene ID" value="Solyc10g074463.1"/>
</dbReference>
<keyword evidence="3" id="KW-1185">Reference proteome</keyword>
<dbReference type="Gramene" id="Solyc10g074463.1.1">
    <property type="protein sequence ID" value="Solyc10g074463.1.1"/>
    <property type="gene ID" value="Solyc10g074463.1"/>
</dbReference>
<name>A0A3Q7II44_SOLLC</name>
<dbReference type="PANTHER" id="PTHR11439">
    <property type="entry name" value="GAG-POL-RELATED RETROTRANSPOSON"/>
    <property type="match status" value="1"/>
</dbReference>
<dbReference type="Pfam" id="PF07727">
    <property type="entry name" value="RVT_2"/>
    <property type="match status" value="1"/>
</dbReference>
<dbReference type="InterPro" id="IPR043502">
    <property type="entry name" value="DNA/RNA_pol_sf"/>
</dbReference>